<dbReference type="AlphaFoldDB" id="A0A834C254"/>
<evidence type="ECO:0000313" key="2">
    <source>
        <dbReference type="EMBL" id="KAF6719663.1"/>
    </source>
</evidence>
<feature type="region of interest" description="Disordered" evidence="1">
    <location>
        <begin position="1"/>
        <end position="59"/>
    </location>
</feature>
<protein>
    <submittedName>
        <fullName evidence="2">Uncharacterized protein</fullName>
    </submittedName>
</protein>
<sequence>MEPSGGSSPHSLPVEEKGRDGAQLLLFLQGVGGHADESPPLSVPEKPHTPSPTRPAYRGPCHNGEAMWVSHGVACSSRLAVNKALNEEC</sequence>
<proteinExistence type="predicted"/>
<dbReference type="Proteomes" id="UP000646548">
    <property type="component" value="Unassembled WGS sequence"/>
</dbReference>
<reference evidence="2" key="1">
    <citation type="journal article" name="BMC Genomics">
        <title>Long-read sequencing and de novo genome assembly of marine medaka (Oryzias melastigma).</title>
        <authorList>
            <person name="Liang P."/>
            <person name="Saqib H.S.A."/>
            <person name="Ni X."/>
            <person name="Shen Y."/>
        </authorList>
    </citation>
    <scope>NUCLEOTIDE SEQUENCE</scope>
    <source>
        <strain evidence="2">Bigg-433</strain>
    </source>
</reference>
<dbReference type="EMBL" id="WKFB01000572">
    <property type="protein sequence ID" value="KAF6719663.1"/>
    <property type="molecule type" value="Genomic_DNA"/>
</dbReference>
<name>A0A834C254_ORYME</name>
<feature type="compositionally biased region" description="Polar residues" evidence="1">
    <location>
        <begin position="1"/>
        <end position="10"/>
    </location>
</feature>
<comment type="caution">
    <text evidence="2">The sequence shown here is derived from an EMBL/GenBank/DDBJ whole genome shotgun (WGS) entry which is preliminary data.</text>
</comment>
<accession>A0A834C254</accession>
<gene>
    <name evidence="2" type="ORF">FQA47_014640</name>
</gene>
<evidence type="ECO:0000313" key="3">
    <source>
        <dbReference type="Proteomes" id="UP000646548"/>
    </source>
</evidence>
<evidence type="ECO:0000256" key="1">
    <source>
        <dbReference type="SAM" id="MobiDB-lite"/>
    </source>
</evidence>
<organism evidence="2 3">
    <name type="scientific">Oryzias melastigma</name>
    <name type="common">Marine medaka</name>
    <dbReference type="NCBI Taxonomy" id="30732"/>
    <lineage>
        <taxon>Eukaryota</taxon>
        <taxon>Metazoa</taxon>
        <taxon>Chordata</taxon>
        <taxon>Craniata</taxon>
        <taxon>Vertebrata</taxon>
        <taxon>Euteleostomi</taxon>
        <taxon>Actinopterygii</taxon>
        <taxon>Neopterygii</taxon>
        <taxon>Teleostei</taxon>
        <taxon>Neoteleostei</taxon>
        <taxon>Acanthomorphata</taxon>
        <taxon>Ovalentaria</taxon>
        <taxon>Atherinomorphae</taxon>
        <taxon>Beloniformes</taxon>
        <taxon>Adrianichthyidae</taxon>
        <taxon>Oryziinae</taxon>
        <taxon>Oryzias</taxon>
    </lineage>
</organism>